<reference evidence="1 2" key="1">
    <citation type="submission" date="2018-12" db="EMBL/GenBank/DDBJ databases">
        <title>The whole draft genome of Aquabacterium sp. SJQ9.</title>
        <authorList>
            <person name="Sun L."/>
            <person name="Gao X."/>
            <person name="Chen W."/>
            <person name="Huang K."/>
        </authorList>
    </citation>
    <scope>NUCLEOTIDE SEQUENCE [LARGE SCALE GENOMIC DNA]</scope>
    <source>
        <strain evidence="1 2">SJQ9</strain>
    </source>
</reference>
<dbReference type="GO" id="GO:0016874">
    <property type="term" value="F:ligase activity"/>
    <property type="evidence" value="ECO:0007669"/>
    <property type="project" value="UniProtKB-KW"/>
</dbReference>
<protein>
    <submittedName>
        <fullName evidence="1">Phenylacetate--CoA ligase family protein</fullName>
    </submittedName>
</protein>
<sequence>MPTGAPTAQGDATALTHAPALRRLIADLDALALGNPEALRAHQQACLHALHAHFRQHSAWYRARRERAGLAPEAGLGLDTLTRLSPITRAELQGLGDTAFTDPPTGHGAVRLTQTSGSSGEPVRVARTELSHLYWMAYGVREHRWFQRDAGQSLFVVRANLDRRFIAQQTWGPPIDLLEQTGPGYAASLSLSTADIAGLMTELKPAYVLLYPSVLRDLLRQFAARGEVPPGLRQVRSMGETLPQDLRDAVKAAWQVDAVDAYSSQELGVIAIQCPDGEGYHLMAENLIVEVTHPDGTACAPGETGQVVVTDLHNLATPLIRYAIGDLAEAGGTCRCGCRLPMVRAIRGRMRNLITYPDGQRRWPLVGFAKFRDIAPISQYQVVQHSVDLIELRLKCVPLGTAQEQALKEVMRTALGHVFPIQIVYHPDGLPLQANGKHEEVISLVSA</sequence>
<dbReference type="InterPro" id="IPR053158">
    <property type="entry name" value="CapK_Type1_Caps_Biosynth"/>
</dbReference>
<organism evidence="1 2">
    <name type="scientific">Aquabacterium soli</name>
    <dbReference type="NCBI Taxonomy" id="2493092"/>
    <lineage>
        <taxon>Bacteria</taxon>
        <taxon>Pseudomonadati</taxon>
        <taxon>Pseudomonadota</taxon>
        <taxon>Betaproteobacteria</taxon>
        <taxon>Burkholderiales</taxon>
        <taxon>Aquabacterium</taxon>
    </lineage>
</organism>
<name>A0A3R8S124_9BURK</name>
<dbReference type="Gene3D" id="3.40.50.12780">
    <property type="entry name" value="N-terminal domain of ligase-like"/>
    <property type="match status" value="1"/>
</dbReference>
<dbReference type="InterPro" id="IPR042099">
    <property type="entry name" value="ANL_N_sf"/>
</dbReference>
<dbReference type="PANTHER" id="PTHR36932:SF1">
    <property type="entry name" value="CAPSULAR POLYSACCHARIDE BIOSYNTHESIS PROTEIN"/>
    <property type="match status" value="1"/>
</dbReference>
<dbReference type="AlphaFoldDB" id="A0A3R8S124"/>
<proteinExistence type="predicted"/>
<comment type="caution">
    <text evidence="1">The sequence shown here is derived from an EMBL/GenBank/DDBJ whole genome shotgun (WGS) entry which is preliminary data.</text>
</comment>
<dbReference type="Proteomes" id="UP000269265">
    <property type="component" value="Unassembled WGS sequence"/>
</dbReference>
<keyword evidence="2" id="KW-1185">Reference proteome</keyword>
<accession>A0A3R8S124</accession>
<evidence type="ECO:0000313" key="2">
    <source>
        <dbReference type="Proteomes" id="UP000269265"/>
    </source>
</evidence>
<dbReference type="OrthoDB" id="580775at2"/>
<dbReference type="RefSeq" id="WP_125244728.1">
    <property type="nucleotide sequence ID" value="NZ_RSED01000017.1"/>
</dbReference>
<dbReference type="EMBL" id="RSED01000017">
    <property type="protein sequence ID" value="RRS02911.1"/>
    <property type="molecule type" value="Genomic_DNA"/>
</dbReference>
<dbReference type="SUPFAM" id="SSF56801">
    <property type="entry name" value="Acetyl-CoA synthetase-like"/>
    <property type="match status" value="1"/>
</dbReference>
<evidence type="ECO:0000313" key="1">
    <source>
        <dbReference type="EMBL" id="RRS02911.1"/>
    </source>
</evidence>
<gene>
    <name evidence="1" type="ORF">EIP75_18310</name>
</gene>
<keyword evidence="1" id="KW-0436">Ligase</keyword>
<dbReference type="PANTHER" id="PTHR36932">
    <property type="entry name" value="CAPSULAR POLYSACCHARIDE BIOSYNTHESIS PROTEIN"/>
    <property type="match status" value="1"/>
</dbReference>